<feature type="compositionally biased region" description="Polar residues" evidence="7">
    <location>
        <begin position="365"/>
        <end position="380"/>
    </location>
</feature>
<dbReference type="Gene3D" id="4.10.240.10">
    <property type="entry name" value="Zn(2)-C6 fungal-type DNA-binding domain"/>
    <property type="match status" value="1"/>
</dbReference>
<dbReference type="SMART" id="SM00066">
    <property type="entry name" value="GAL4"/>
    <property type="match status" value="1"/>
</dbReference>
<dbReference type="GeneID" id="27718209"/>
<keyword evidence="6" id="KW-0539">Nucleus</keyword>
<dbReference type="SUPFAM" id="SSF57701">
    <property type="entry name" value="Zn2/Cys6 DNA-binding domain"/>
    <property type="match status" value="1"/>
</dbReference>
<dbReference type="InterPro" id="IPR052360">
    <property type="entry name" value="Transcr_Regulatory_Proteins"/>
</dbReference>
<evidence type="ECO:0000256" key="7">
    <source>
        <dbReference type="SAM" id="MobiDB-lite"/>
    </source>
</evidence>
<dbReference type="KEGG" id="sapo:SAPIO_CDS0057"/>
<dbReference type="CDD" id="cd00067">
    <property type="entry name" value="GAL4"/>
    <property type="match status" value="1"/>
</dbReference>
<evidence type="ECO:0000259" key="8">
    <source>
        <dbReference type="PROSITE" id="PS50048"/>
    </source>
</evidence>
<dbReference type="GO" id="GO:0003677">
    <property type="term" value="F:DNA binding"/>
    <property type="evidence" value="ECO:0007669"/>
    <property type="project" value="UniProtKB-KW"/>
</dbReference>
<dbReference type="OrthoDB" id="5244203at2759"/>
<comment type="caution">
    <text evidence="9">The sequence shown here is derived from an EMBL/GenBank/DDBJ whole genome shotgun (WGS) entry which is preliminary data.</text>
</comment>
<evidence type="ECO:0000256" key="6">
    <source>
        <dbReference type="ARBA" id="ARBA00023242"/>
    </source>
</evidence>
<dbReference type="PANTHER" id="PTHR36206:SF13">
    <property type="entry name" value="TRANSCRIPTIONAL REGULATORY PROTEIN MOC3"/>
    <property type="match status" value="1"/>
</dbReference>
<feature type="region of interest" description="Disordered" evidence="7">
    <location>
        <begin position="179"/>
        <end position="337"/>
    </location>
</feature>
<feature type="compositionally biased region" description="Low complexity" evidence="7">
    <location>
        <begin position="14"/>
        <end position="24"/>
    </location>
</feature>
<dbReference type="AlphaFoldDB" id="A0A084GHF6"/>
<dbReference type="Proteomes" id="UP000028545">
    <property type="component" value="Unassembled WGS sequence"/>
</dbReference>
<feature type="region of interest" description="Disordered" evidence="7">
    <location>
        <begin position="1"/>
        <end position="46"/>
    </location>
</feature>
<dbReference type="InterPro" id="IPR001138">
    <property type="entry name" value="Zn2Cys6_DnaBD"/>
</dbReference>
<feature type="region of interest" description="Disordered" evidence="7">
    <location>
        <begin position="349"/>
        <end position="475"/>
    </location>
</feature>
<dbReference type="PANTHER" id="PTHR36206">
    <property type="entry name" value="ASPERCRYPTIN BIOSYNTHESIS CLUSTER-SPECIFIC TRANSCRIPTION REGULATOR ATNN-RELATED"/>
    <property type="match status" value="1"/>
</dbReference>
<keyword evidence="3" id="KW-0805">Transcription regulation</keyword>
<dbReference type="PROSITE" id="PS00463">
    <property type="entry name" value="ZN2_CY6_FUNGAL_1"/>
    <property type="match status" value="1"/>
</dbReference>
<dbReference type="GO" id="GO:0000981">
    <property type="term" value="F:DNA-binding transcription factor activity, RNA polymerase II-specific"/>
    <property type="evidence" value="ECO:0007669"/>
    <property type="project" value="InterPro"/>
</dbReference>
<dbReference type="GO" id="GO:0008270">
    <property type="term" value="F:zinc ion binding"/>
    <property type="evidence" value="ECO:0007669"/>
    <property type="project" value="InterPro"/>
</dbReference>
<dbReference type="VEuPathDB" id="FungiDB:SAPIO_CDS0057"/>
<accession>A0A084GHF6</accession>
<evidence type="ECO:0000313" key="10">
    <source>
        <dbReference type="Proteomes" id="UP000028545"/>
    </source>
</evidence>
<dbReference type="PROSITE" id="PS50048">
    <property type="entry name" value="ZN2_CY6_FUNGAL_2"/>
    <property type="match status" value="1"/>
</dbReference>
<keyword evidence="2" id="KW-0862">Zinc</keyword>
<protein>
    <recommendedName>
        <fullName evidence="8">Zn(2)-C6 fungal-type domain-containing protein</fullName>
    </recommendedName>
</protein>
<dbReference type="HOGENOM" id="CLU_575096_0_0_1"/>
<keyword evidence="5" id="KW-0804">Transcription</keyword>
<evidence type="ECO:0000313" key="9">
    <source>
        <dbReference type="EMBL" id="KEZ46768.1"/>
    </source>
</evidence>
<gene>
    <name evidence="9" type="ORF">SAPIO_CDS0057</name>
</gene>
<evidence type="ECO:0000256" key="2">
    <source>
        <dbReference type="ARBA" id="ARBA00022833"/>
    </source>
</evidence>
<evidence type="ECO:0000256" key="4">
    <source>
        <dbReference type="ARBA" id="ARBA00023125"/>
    </source>
</evidence>
<dbReference type="OMA" id="DIMNVES"/>
<keyword evidence="10" id="KW-1185">Reference proteome</keyword>
<dbReference type="EMBL" id="JOWA01000011">
    <property type="protein sequence ID" value="KEZ46768.1"/>
    <property type="molecule type" value="Genomic_DNA"/>
</dbReference>
<name>A0A084GHF6_PSEDA</name>
<dbReference type="Pfam" id="PF00172">
    <property type="entry name" value="Zn_clus"/>
    <property type="match status" value="1"/>
</dbReference>
<feature type="compositionally biased region" description="Low complexity" evidence="7">
    <location>
        <begin position="312"/>
        <end position="322"/>
    </location>
</feature>
<organism evidence="9 10">
    <name type="scientific">Pseudallescheria apiosperma</name>
    <name type="common">Scedosporium apiospermum</name>
    <dbReference type="NCBI Taxonomy" id="563466"/>
    <lineage>
        <taxon>Eukaryota</taxon>
        <taxon>Fungi</taxon>
        <taxon>Dikarya</taxon>
        <taxon>Ascomycota</taxon>
        <taxon>Pezizomycotina</taxon>
        <taxon>Sordariomycetes</taxon>
        <taxon>Hypocreomycetidae</taxon>
        <taxon>Microascales</taxon>
        <taxon>Microascaceae</taxon>
        <taxon>Scedosporium</taxon>
    </lineage>
</organism>
<evidence type="ECO:0000256" key="1">
    <source>
        <dbReference type="ARBA" id="ARBA00022723"/>
    </source>
</evidence>
<keyword evidence="1" id="KW-0479">Metal-binding</keyword>
<sequence length="475" mass="51643">MSHPQQPLGPPRQPTGYPTQTPYPSAMAATPYGYAPTTQPGDVYRASPGLDPSQHLPSMRTLDVVPPQQHAIPPPPSTGPPAMGLGMGIGHHGMNPFYPSALAMGGQYLHTDLMRYPLPPHDPRFQMGRGPKKEIKRRTKTGCMTCRKRRIKCDETHPTCNNCRKSKRECLGYDPIFKQQHGHPQRQQQQNQQQQQSQQTQHPPGQQTQQQQPLQVTQQPQQPLQTATNSQNQLQQPLPQPHQAQQMQQPQSLSAAQVHQPQHHQNQPPQQHQHADQSLQPPQQPLLQQPPSQHPVPQPQPGLNMGNHLTHPSAPSPASAPTSNPPPSSSSLSGGIKFEPHLKLEPHIKLDPQAPPAVPGPTAYAPQNANPGMHNSYSQPPNLPLPQAGIDPSLTHTQPTPPPQMKTEVADYGSGMGPSLQQLGHPSSLGHDMGSLGHGHSHQHPATQPHSYSHPHGHGHMGNSGVHLGGGVPTQ</sequence>
<dbReference type="RefSeq" id="XP_016646567.1">
    <property type="nucleotide sequence ID" value="XM_016782934.1"/>
</dbReference>
<proteinExistence type="predicted"/>
<feature type="domain" description="Zn(2)-C6 fungal-type" evidence="8">
    <location>
        <begin position="142"/>
        <end position="170"/>
    </location>
</feature>
<reference evidence="9 10" key="1">
    <citation type="journal article" date="2014" name="Genome Announc.">
        <title>Draft genome sequence of the pathogenic fungus Scedosporium apiospermum.</title>
        <authorList>
            <person name="Vandeputte P."/>
            <person name="Ghamrawi S."/>
            <person name="Rechenmann M."/>
            <person name="Iltis A."/>
            <person name="Giraud S."/>
            <person name="Fleury M."/>
            <person name="Thornton C."/>
            <person name="Delhaes L."/>
            <person name="Meyer W."/>
            <person name="Papon N."/>
            <person name="Bouchara J.P."/>
        </authorList>
    </citation>
    <scope>NUCLEOTIDE SEQUENCE [LARGE SCALE GENOMIC DNA]</scope>
    <source>
        <strain evidence="9 10">IHEM 14462</strain>
    </source>
</reference>
<keyword evidence="4" id="KW-0238">DNA-binding</keyword>
<evidence type="ECO:0000256" key="5">
    <source>
        <dbReference type="ARBA" id="ARBA00023163"/>
    </source>
</evidence>
<feature type="compositionally biased region" description="Low complexity" evidence="7">
    <location>
        <begin position="185"/>
        <end position="291"/>
    </location>
</feature>
<dbReference type="InterPro" id="IPR036864">
    <property type="entry name" value="Zn2-C6_fun-type_DNA-bd_sf"/>
</dbReference>
<evidence type="ECO:0000256" key="3">
    <source>
        <dbReference type="ARBA" id="ARBA00023015"/>
    </source>
</evidence>